<dbReference type="Gene3D" id="3.40.50.150">
    <property type="entry name" value="Vaccinia Virus protein VP39"/>
    <property type="match status" value="1"/>
</dbReference>
<dbReference type="EMBL" id="ACIS01000007">
    <property type="protein sequence ID" value="EEG07864.1"/>
    <property type="molecule type" value="Genomic_DNA"/>
</dbReference>
<name>B9Z5L7_9NEIS</name>
<dbReference type="InterPro" id="IPR050508">
    <property type="entry name" value="Methyltransf_Superfamily"/>
</dbReference>
<dbReference type="Proteomes" id="UP000003165">
    <property type="component" value="Unassembled WGS sequence"/>
</dbReference>
<dbReference type="InterPro" id="IPR013216">
    <property type="entry name" value="Methyltransf_11"/>
</dbReference>
<dbReference type="GO" id="GO:0008757">
    <property type="term" value="F:S-adenosylmethionine-dependent methyltransferase activity"/>
    <property type="evidence" value="ECO:0007669"/>
    <property type="project" value="InterPro"/>
</dbReference>
<dbReference type="eggNOG" id="COG2226">
    <property type="taxonomic scope" value="Bacteria"/>
</dbReference>
<feature type="domain" description="Methyltransferase type 11" evidence="1">
    <location>
        <begin position="63"/>
        <end position="154"/>
    </location>
</feature>
<reference evidence="2 3" key="1">
    <citation type="submission" date="2009-02" db="EMBL/GenBank/DDBJ databases">
        <title>Sequencing of the draft genome and assembly of Lutiella nitroferrum 2002.</title>
        <authorList>
            <consortium name="US DOE Joint Genome Institute (JGI-PGF)"/>
            <person name="Lucas S."/>
            <person name="Copeland A."/>
            <person name="Lapidus A."/>
            <person name="Glavina del Rio T."/>
            <person name="Tice H."/>
            <person name="Bruce D."/>
            <person name="Goodwin L."/>
            <person name="Pitluck S."/>
            <person name="Larimer F."/>
            <person name="Land M.L."/>
            <person name="Hauser L."/>
            <person name="Coates J.D."/>
        </authorList>
    </citation>
    <scope>NUCLEOTIDE SEQUENCE [LARGE SCALE GENOMIC DNA]</scope>
    <source>
        <strain evidence="2 3">2002</strain>
    </source>
</reference>
<accession>B9Z5L7</accession>
<evidence type="ECO:0000313" key="3">
    <source>
        <dbReference type="Proteomes" id="UP000003165"/>
    </source>
</evidence>
<keyword evidence="2" id="KW-0489">Methyltransferase</keyword>
<keyword evidence="3" id="KW-1185">Reference proteome</keyword>
<dbReference type="PANTHER" id="PTHR42912:SF93">
    <property type="entry name" value="N6-ADENOSINE-METHYLTRANSFERASE TMT1A"/>
    <property type="match status" value="1"/>
</dbReference>
<dbReference type="GO" id="GO:0032259">
    <property type="term" value="P:methylation"/>
    <property type="evidence" value="ECO:0007669"/>
    <property type="project" value="UniProtKB-KW"/>
</dbReference>
<organism evidence="2 3">
    <name type="scientific">Pseudogulbenkiania ferrooxidans 2002</name>
    <dbReference type="NCBI Taxonomy" id="279714"/>
    <lineage>
        <taxon>Bacteria</taxon>
        <taxon>Pseudomonadati</taxon>
        <taxon>Pseudomonadota</taxon>
        <taxon>Betaproteobacteria</taxon>
        <taxon>Neisseriales</taxon>
        <taxon>Chromobacteriaceae</taxon>
        <taxon>Pseudogulbenkiania</taxon>
    </lineage>
</organism>
<dbReference type="AlphaFoldDB" id="B9Z5L7"/>
<comment type="caution">
    <text evidence="2">The sequence shown here is derived from an EMBL/GenBank/DDBJ whole genome shotgun (WGS) entry which is preliminary data.</text>
</comment>
<dbReference type="SUPFAM" id="SSF53335">
    <property type="entry name" value="S-adenosyl-L-methionine-dependent methyltransferases"/>
    <property type="match status" value="1"/>
</dbReference>
<gene>
    <name evidence="2" type="ORF">FuraDRAFT_2652</name>
</gene>
<evidence type="ECO:0000259" key="1">
    <source>
        <dbReference type="Pfam" id="PF08241"/>
    </source>
</evidence>
<dbReference type="PANTHER" id="PTHR42912">
    <property type="entry name" value="METHYLTRANSFERASE"/>
    <property type="match status" value="1"/>
</dbReference>
<evidence type="ECO:0000313" key="2">
    <source>
        <dbReference type="EMBL" id="EEG07864.1"/>
    </source>
</evidence>
<protein>
    <submittedName>
        <fullName evidence="2">Methyltransferase type 11</fullName>
    </submittedName>
</protein>
<dbReference type="CDD" id="cd02440">
    <property type="entry name" value="AdoMet_MTases"/>
    <property type="match status" value="1"/>
</dbReference>
<dbReference type="InterPro" id="IPR029063">
    <property type="entry name" value="SAM-dependent_MTases_sf"/>
</dbReference>
<dbReference type="RefSeq" id="WP_008954672.1">
    <property type="nucleotide sequence ID" value="NZ_ACIS01000007.1"/>
</dbReference>
<proteinExistence type="predicted"/>
<keyword evidence="2" id="KW-0808">Transferase</keyword>
<sequence length="218" mass="24287">MSGEQERAPRPEGGSGFATRYNRWRYNLYAPVYDGVVAAFFAPRRRRAIALLAPNPDERILLLGAGTGLDLDYLQGCRQLTAIDVSDGMLARLRRRAARLGLEVEASVMDGQRLAFPDACFDAVILHLILAVIPDPVACLREVERVLKPGGRAVVFDKFLADRQRPVWWRVAANQLTRIIATDINRQLGVIVNQTTLHIEHDESAGVGGFFRIALLRK</sequence>
<dbReference type="Pfam" id="PF08241">
    <property type="entry name" value="Methyltransf_11"/>
    <property type="match status" value="1"/>
</dbReference>